<accession>A0A4Z0W659</accession>
<sequence length="197" mass="21201">MSEELALLTQRTVDTIEHLQETADQTLERLLVANQLLCDTFLHDGKVLVCGHGPSAASAQLLCSYLLHRYAMDRPALPAINLSNNSALISQIGVETGINDIFAKPIQALAQTHDLLVVFNHGARAGSLVQAIQAAHNRGLSVLAFSCQTSEDVVSLLTPDDLEIAVPAAGSMAIEAHIMLVHRLCELVDRTIFGSED</sequence>
<keyword evidence="3" id="KW-1185">Reference proteome</keyword>
<reference evidence="2 3" key="1">
    <citation type="submission" date="2019-04" db="EMBL/GenBank/DDBJ databases">
        <title>Natronospirillum operosus gen. nov., sp. nov., a haloalkaliphilic satellite isolated from decaying biomass of laboratory culture of cyanobacterium Geitlerinema sp. and proposal of Natronospirillaceae fam. nov. and Saccharospirillaceae fam. nov.</title>
        <authorList>
            <person name="Kevbrin V."/>
            <person name="Boltyanskaya Y."/>
            <person name="Koziaeva V."/>
            <person name="Grouzdev D.S."/>
            <person name="Park M."/>
            <person name="Cho J."/>
        </authorList>
    </citation>
    <scope>NUCLEOTIDE SEQUENCE [LARGE SCALE GENOMIC DNA]</scope>
    <source>
        <strain evidence="2 3">G-116</strain>
    </source>
</reference>
<dbReference type="SUPFAM" id="SSF53697">
    <property type="entry name" value="SIS domain"/>
    <property type="match status" value="1"/>
</dbReference>
<dbReference type="EMBL" id="SRMF01000004">
    <property type="protein sequence ID" value="TGG92715.1"/>
    <property type="molecule type" value="Genomic_DNA"/>
</dbReference>
<dbReference type="AlphaFoldDB" id="A0A4Z0W659"/>
<evidence type="ECO:0000313" key="2">
    <source>
        <dbReference type="EMBL" id="TGG92715.1"/>
    </source>
</evidence>
<dbReference type="InterPro" id="IPR001347">
    <property type="entry name" value="SIS_dom"/>
</dbReference>
<organism evidence="2 3">
    <name type="scientific">Natronospirillum operosum</name>
    <dbReference type="NCBI Taxonomy" id="2759953"/>
    <lineage>
        <taxon>Bacteria</taxon>
        <taxon>Pseudomonadati</taxon>
        <taxon>Pseudomonadota</taxon>
        <taxon>Gammaproteobacteria</taxon>
        <taxon>Oceanospirillales</taxon>
        <taxon>Natronospirillaceae</taxon>
        <taxon>Natronospirillum</taxon>
    </lineage>
</organism>
<feature type="domain" description="SIS" evidence="1">
    <location>
        <begin position="37"/>
        <end position="197"/>
    </location>
</feature>
<dbReference type="CDD" id="cd05006">
    <property type="entry name" value="SIS_GmhA"/>
    <property type="match status" value="1"/>
</dbReference>
<dbReference type="Gene3D" id="3.40.50.10490">
    <property type="entry name" value="Glucose-6-phosphate isomerase like protein, domain 1"/>
    <property type="match status" value="1"/>
</dbReference>
<dbReference type="PANTHER" id="PTHR30390:SF6">
    <property type="entry name" value="DNAA INITIATOR-ASSOCIATING PROTEIN DIAA"/>
    <property type="match status" value="1"/>
</dbReference>
<dbReference type="GO" id="GO:0097367">
    <property type="term" value="F:carbohydrate derivative binding"/>
    <property type="evidence" value="ECO:0007669"/>
    <property type="project" value="InterPro"/>
</dbReference>
<dbReference type="InterPro" id="IPR050099">
    <property type="entry name" value="SIS_GmhA/DiaA_subfam"/>
</dbReference>
<dbReference type="PANTHER" id="PTHR30390">
    <property type="entry name" value="SEDOHEPTULOSE 7-PHOSPHATE ISOMERASE / DNAA INITIATOR-ASSOCIATING FACTOR FOR REPLICATION INITIATION"/>
    <property type="match status" value="1"/>
</dbReference>
<dbReference type="GO" id="GO:1901135">
    <property type="term" value="P:carbohydrate derivative metabolic process"/>
    <property type="evidence" value="ECO:0007669"/>
    <property type="project" value="InterPro"/>
</dbReference>
<dbReference type="Proteomes" id="UP000297475">
    <property type="component" value="Unassembled WGS sequence"/>
</dbReference>
<dbReference type="PROSITE" id="PS51464">
    <property type="entry name" value="SIS"/>
    <property type="match status" value="1"/>
</dbReference>
<gene>
    <name evidence="2" type="ORF">E4656_11290</name>
</gene>
<dbReference type="InterPro" id="IPR035461">
    <property type="entry name" value="GmhA/DiaA"/>
</dbReference>
<dbReference type="RefSeq" id="WP_135483387.1">
    <property type="nucleotide sequence ID" value="NZ_SRMF01000004.1"/>
</dbReference>
<comment type="caution">
    <text evidence="2">The sequence shown here is derived from an EMBL/GenBank/DDBJ whole genome shotgun (WGS) entry which is preliminary data.</text>
</comment>
<evidence type="ECO:0000313" key="3">
    <source>
        <dbReference type="Proteomes" id="UP000297475"/>
    </source>
</evidence>
<proteinExistence type="predicted"/>
<dbReference type="Pfam" id="PF13580">
    <property type="entry name" value="SIS_2"/>
    <property type="match status" value="1"/>
</dbReference>
<evidence type="ECO:0000259" key="1">
    <source>
        <dbReference type="PROSITE" id="PS51464"/>
    </source>
</evidence>
<dbReference type="OrthoDB" id="9810929at2"/>
<name>A0A4Z0W659_9GAMM</name>
<dbReference type="InterPro" id="IPR046348">
    <property type="entry name" value="SIS_dom_sf"/>
</dbReference>
<protein>
    <submittedName>
        <fullName evidence="2">SIS domain-containing protein</fullName>
    </submittedName>
</protein>